<dbReference type="RefSeq" id="WP_090201950.1">
    <property type="nucleotide sequence ID" value="NZ_LT629777.1"/>
</dbReference>
<reference evidence="2" key="1">
    <citation type="submission" date="2016-10" db="EMBL/GenBank/DDBJ databases">
        <authorList>
            <person name="Varghese N."/>
            <person name="Submissions S."/>
        </authorList>
    </citation>
    <scope>NUCLEOTIDE SEQUENCE [LARGE SCALE GENOMIC DNA]</scope>
    <source>
        <strain evidence="2">ATCC 23835</strain>
    </source>
</reference>
<dbReference type="AlphaFoldDB" id="A0A1H1NJ85"/>
<dbReference type="GeneID" id="300205224"/>
<evidence type="ECO:0000313" key="1">
    <source>
        <dbReference type="EMBL" id="SDR99131.1"/>
    </source>
</evidence>
<proteinExistence type="predicted"/>
<protein>
    <submittedName>
        <fullName evidence="1">Uncharacterized protein</fullName>
    </submittedName>
</protein>
<organism evidence="1 2">
    <name type="scientific">Pseudomonas asplenii</name>
    <dbReference type="NCBI Taxonomy" id="53407"/>
    <lineage>
        <taxon>Bacteria</taxon>
        <taxon>Pseudomonadati</taxon>
        <taxon>Pseudomonadota</taxon>
        <taxon>Gammaproteobacteria</taxon>
        <taxon>Pseudomonadales</taxon>
        <taxon>Pseudomonadaceae</taxon>
        <taxon>Pseudomonas</taxon>
    </lineage>
</organism>
<accession>A0A1H1NJ85</accession>
<dbReference type="EMBL" id="LT629777">
    <property type="protein sequence ID" value="SDR99131.1"/>
    <property type="molecule type" value="Genomic_DNA"/>
</dbReference>
<gene>
    <name evidence="1" type="ORF">SAMN05216598_0168</name>
</gene>
<keyword evidence="2" id="KW-1185">Reference proteome</keyword>
<name>A0A1H1NJ85_9PSED</name>
<sequence length="116" mass="12839">MSGSKKVLKVSLPAPHVVEVKNGVLYVTGLDGKPATAEVRYDDIKVGDSIVLVMDRLFVIYEMTHIVSASDVSNGKVTILLDNEDLTDDPGLDRVNLFYRVNLSPRSEVLLFQLTY</sequence>
<dbReference type="Proteomes" id="UP000199524">
    <property type="component" value="Chromosome I"/>
</dbReference>
<evidence type="ECO:0000313" key="2">
    <source>
        <dbReference type="Proteomes" id="UP000199524"/>
    </source>
</evidence>